<dbReference type="Proteomes" id="UP000321104">
    <property type="component" value="Unassembled WGS sequence"/>
</dbReference>
<reference evidence="1 3" key="1">
    <citation type="submission" date="2012-11" db="EMBL/GenBank/DDBJ databases">
        <title>Whole genome sequence of Acetobacter indonesiensis 5H-1.</title>
        <authorList>
            <person name="Azuma Y."/>
            <person name="Higashiura N."/>
            <person name="Hirakawa H."/>
            <person name="Matsushita K."/>
        </authorList>
    </citation>
    <scope>NUCLEOTIDE SEQUENCE [LARGE SCALE GENOMIC DNA]</scope>
    <source>
        <strain evidence="1 3">5H-1</strain>
    </source>
</reference>
<dbReference type="SUPFAM" id="SSF53254">
    <property type="entry name" value="Phosphoglycerate mutase-like"/>
    <property type="match status" value="1"/>
</dbReference>
<dbReference type="CDD" id="cd07067">
    <property type="entry name" value="HP_PGM_like"/>
    <property type="match status" value="1"/>
</dbReference>
<dbReference type="GO" id="GO:0005737">
    <property type="term" value="C:cytoplasm"/>
    <property type="evidence" value="ECO:0007669"/>
    <property type="project" value="TreeGrafter"/>
</dbReference>
<dbReference type="AlphaFoldDB" id="A0A6N3T1U4"/>
<dbReference type="SMART" id="SM00855">
    <property type="entry name" value="PGAM"/>
    <property type="match status" value="1"/>
</dbReference>
<dbReference type="InterPro" id="IPR050275">
    <property type="entry name" value="PGM_Phosphatase"/>
</dbReference>
<dbReference type="InterPro" id="IPR029033">
    <property type="entry name" value="His_PPase_superfam"/>
</dbReference>
<dbReference type="GO" id="GO:0016791">
    <property type="term" value="F:phosphatase activity"/>
    <property type="evidence" value="ECO:0007669"/>
    <property type="project" value="TreeGrafter"/>
</dbReference>
<proteinExistence type="predicted"/>
<evidence type="ECO:0000313" key="4">
    <source>
        <dbReference type="Proteomes" id="UP000321104"/>
    </source>
</evidence>
<evidence type="ECO:0000313" key="2">
    <source>
        <dbReference type="EMBL" id="GEN02375.1"/>
    </source>
</evidence>
<comment type="caution">
    <text evidence="2">The sequence shown here is derived from an EMBL/GenBank/DDBJ whole genome shotgun (WGS) entry which is preliminary data.</text>
</comment>
<dbReference type="Gene3D" id="3.40.50.1240">
    <property type="entry name" value="Phosphoglycerate mutase-like"/>
    <property type="match status" value="1"/>
</dbReference>
<evidence type="ECO:0000313" key="3">
    <source>
        <dbReference type="Proteomes" id="UP000032673"/>
    </source>
</evidence>
<evidence type="ECO:0000313" key="1">
    <source>
        <dbReference type="EMBL" id="GAN62806.1"/>
    </source>
</evidence>
<protein>
    <submittedName>
        <fullName evidence="1">Phosphoglycerate mutase</fullName>
    </submittedName>
</protein>
<gene>
    <name evidence="1" type="ORF">Abin_015_092</name>
    <name evidence="2" type="ORF">AIN02nite_04000</name>
</gene>
<name>A0A6N3T1U4_9PROT</name>
<dbReference type="InterPro" id="IPR013078">
    <property type="entry name" value="His_Pase_superF_clade-1"/>
</dbReference>
<dbReference type="EMBL" id="BAMW01000015">
    <property type="protein sequence ID" value="GAN62806.1"/>
    <property type="molecule type" value="Genomic_DNA"/>
</dbReference>
<keyword evidence="3" id="KW-1185">Reference proteome</keyword>
<dbReference type="Proteomes" id="UP000032673">
    <property type="component" value="Unassembled WGS sequence"/>
</dbReference>
<dbReference type="PANTHER" id="PTHR48100">
    <property type="entry name" value="BROAD-SPECIFICITY PHOSPHATASE YOR283W-RELATED"/>
    <property type="match status" value="1"/>
</dbReference>
<sequence>MRHPLAKTPVFSLFLGMIILRHCESEFNRLYTLTGRDPGVADPSLSRQGRDHAQRLVQELAAEPITRILVSPFTRALETAAPIAKALDITPEITPLVRERGMYSCDEGSPASALCAAWPRLDFAGLEEVWWSDLPESDRALQNRVQRFRSFMTAQPEAGQTLVVSHWWFLLGLCGDSLENGDWRHEHP</sequence>
<organism evidence="2 4">
    <name type="scientific">Acetobacter indonesiensis</name>
    <dbReference type="NCBI Taxonomy" id="104101"/>
    <lineage>
        <taxon>Bacteria</taxon>
        <taxon>Pseudomonadati</taxon>
        <taxon>Pseudomonadota</taxon>
        <taxon>Alphaproteobacteria</taxon>
        <taxon>Acetobacterales</taxon>
        <taxon>Acetobacteraceae</taxon>
        <taxon>Acetobacter</taxon>
    </lineage>
</organism>
<dbReference type="EMBL" id="BJXQ01000002">
    <property type="protein sequence ID" value="GEN02375.1"/>
    <property type="molecule type" value="Genomic_DNA"/>
</dbReference>
<accession>A0A6N3T1U4</accession>
<dbReference type="Pfam" id="PF00300">
    <property type="entry name" value="His_Phos_1"/>
    <property type="match status" value="1"/>
</dbReference>
<dbReference type="RefSeq" id="WP_255319255.1">
    <property type="nucleotide sequence ID" value="NZ_BJXQ01000002.1"/>
</dbReference>
<dbReference type="PANTHER" id="PTHR48100:SF1">
    <property type="entry name" value="HISTIDINE PHOSPHATASE FAMILY PROTEIN-RELATED"/>
    <property type="match status" value="1"/>
</dbReference>
<reference evidence="2 4" key="2">
    <citation type="submission" date="2019-07" db="EMBL/GenBank/DDBJ databases">
        <title>Whole genome shotgun sequence of Acetobacter indonesiensis NBRC 16471.</title>
        <authorList>
            <person name="Hosoyama A."/>
            <person name="Uohara A."/>
            <person name="Ohji S."/>
            <person name="Ichikawa N."/>
        </authorList>
    </citation>
    <scope>NUCLEOTIDE SEQUENCE [LARGE SCALE GENOMIC DNA]</scope>
    <source>
        <strain evidence="2 4">NBRC 16471</strain>
    </source>
</reference>